<evidence type="ECO:0000313" key="2">
    <source>
        <dbReference type="Proteomes" id="UP000015241"/>
    </source>
</evidence>
<organism evidence="1 2">
    <name type="scientific">Fomitopsis schrenkii</name>
    <name type="common">Brown rot fungus</name>
    <dbReference type="NCBI Taxonomy" id="2126942"/>
    <lineage>
        <taxon>Eukaryota</taxon>
        <taxon>Fungi</taxon>
        <taxon>Dikarya</taxon>
        <taxon>Basidiomycota</taxon>
        <taxon>Agaricomycotina</taxon>
        <taxon>Agaricomycetes</taxon>
        <taxon>Polyporales</taxon>
        <taxon>Fomitopsis</taxon>
    </lineage>
</organism>
<reference evidence="1 2" key="1">
    <citation type="journal article" date="2012" name="Science">
        <title>The Paleozoic origin of enzymatic lignin decomposition reconstructed from 31 fungal genomes.</title>
        <authorList>
            <person name="Floudas D."/>
            <person name="Binder M."/>
            <person name="Riley R."/>
            <person name="Barry K."/>
            <person name="Blanchette R.A."/>
            <person name="Henrissat B."/>
            <person name="Martinez A.T."/>
            <person name="Otillar R."/>
            <person name="Spatafora J.W."/>
            <person name="Yadav J.S."/>
            <person name="Aerts A."/>
            <person name="Benoit I."/>
            <person name="Boyd A."/>
            <person name="Carlson A."/>
            <person name="Copeland A."/>
            <person name="Coutinho P.M."/>
            <person name="de Vries R.P."/>
            <person name="Ferreira P."/>
            <person name="Findley K."/>
            <person name="Foster B."/>
            <person name="Gaskell J."/>
            <person name="Glotzer D."/>
            <person name="Gorecki P."/>
            <person name="Heitman J."/>
            <person name="Hesse C."/>
            <person name="Hori C."/>
            <person name="Igarashi K."/>
            <person name="Jurgens J.A."/>
            <person name="Kallen N."/>
            <person name="Kersten P."/>
            <person name="Kohler A."/>
            <person name="Kuees U."/>
            <person name="Kumar T.K.A."/>
            <person name="Kuo A."/>
            <person name="LaButti K."/>
            <person name="Larrondo L.F."/>
            <person name="Lindquist E."/>
            <person name="Ling A."/>
            <person name="Lombard V."/>
            <person name="Lucas S."/>
            <person name="Lundell T."/>
            <person name="Martin R."/>
            <person name="McLaughlin D.J."/>
            <person name="Morgenstern I."/>
            <person name="Morin E."/>
            <person name="Murat C."/>
            <person name="Nagy L.G."/>
            <person name="Nolan M."/>
            <person name="Ohm R.A."/>
            <person name="Patyshakuliyeva A."/>
            <person name="Rokas A."/>
            <person name="Ruiz-Duenas F.J."/>
            <person name="Sabat G."/>
            <person name="Salamov A."/>
            <person name="Samejima M."/>
            <person name="Schmutz J."/>
            <person name="Slot J.C."/>
            <person name="St John F."/>
            <person name="Stenlid J."/>
            <person name="Sun H."/>
            <person name="Sun S."/>
            <person name="Syed K."/>
            <person name="Tsang A."/>
            <person name="Wiebenga A."/>
            <person name="Young D."/>
            <person name="Pisabarro A."/>
            <person name="Eastwood D.C."/>
            <person name="Martin F."/>
            <person name="Cullen D."/>
            <person name="Grigoriev I.V."/>
            <person name="Hibbett D.S."/>
        </authorList>
    </citation>
    <scope>NUCLEOTIDE SEQUENCE</scope>
    <source>
        <strain evidence="2">FP-58527</strain>
    </source>
</reference>
<proteinExistence type="predicted"/>
<gene>
    <name evidence="1" type="ORF">FOMPIDRAFT_1021582</name>
</gene>
<name>S8FW35_FOMSC</name>
<dbReference type="InParanoid" id="S8FW35"/>
<evidence type="ECO:0000313" key="1">
    <source>
        <dbReference type="EMBL" id="EPT05316.1"/>
    </source>
</evidence>
<dbReference type="AlphaFoldDB" id="S8FW35"/>
<dbReference type="EMBL" id="KE504124">
    <property type="protein sequence ID" value="EPT05316.1"/>
    <property type="molecule type" value="Genomic_DNA"/>
</dbReference>
<dbReference type="HOGENOM" id="CLU_2849722_0_0_1"/>
<accession>S8FW35</accession>
<sequence length="65" mass="7473">MAIPDTIDPAIYSTRVRLPPVRCIALELWSIIRRPASFHLPTRKVALINLRYVYRLYACKQATGC</sequence>
<dbReference type="Proteomes" id="UP000015241">
    <property type="component" value="Unassembled WGS sequence"/>
</dbReference>
<keyword evidence="2" id="KW-1185">Reference proteome</keyword>
<protein>
    <submittedName>
        <fullName evidence="1">Uncharacterized protein</fullName>
    </submittedName>
</protein>